<gene>
    <name evidence="5" type="ORF">CLFO_34040</name>
</gene>
<name>A0AAC9RPK6_9CLOT</name>
<evidence type="ECO:0000313" key="5">
    <source>
        <dbReference type="EMBL" id="ARE88998.1"/>
    </source>
</evidence>
<dbReference type="Gene3D" id="3.40.190.10">
    <property type="entry name" value="Periplasmic binding protein-like II"/>
    <property type="match status" value="2"/>
</dbReference>
<dbReference type="PANTHER" id="PTHR43649">
    <property type="entry name" value="ARABINOSE-BINDING PROTEIN-RELATED"/>
    <property type="match status" value="1"/>
</dbReference>
<keyword evidence="2" id="KW-0813">Transport</keyword>
<keyword evidence="3 4" id="KW-0732">Signal</keyword>
<reference evidence="5 6" key="1">
    <citation type="submission" date="2017-03" db="EMBL/GenBank/DDBJ databases">
        <title>Complete sequence of Clostridium formicaceticum DSM 92.</title>
        <authorList>
            <person name="Poehlein A."/>
            <person name="Karl M."/>
            <person name="Bengelsdorf F.R."/>
            <person name="Duerre P."/>
            <person name="Daniel R."/>
        </authorList>
    </citation>
    <scope>NUCLEOTIDE SEQUENCE [LARGE SCALE GENOMIC DNA]</scope>
    <source>
        <strain evidence="5 6">DSM 92</strain>
    </source>
</reference>
<feature type="chain" id="PRO_5042141720" evidence="4">
    <location>
        <begin position="28"/>
        <end position="463"/>
    </location>
</feature>
<dbReference type="Proteomes" id="UP000192478">
    <property type="component" value="Chromosome"/>
</dbReference>
<feature type="signal peptide" evidence="4">
    <location>
        <begin position="1"/>
        <end position="27"/>
    </location>
</feature>
<evidence type="ECO:0000256" key="3">
    <source>
        <dbReference type="ARBA" id="ARBA00022729"/>
    </source>
</evidence>
<dbReference type="AlphaFoldDB" id="A0AAC9RPK6"/>
<dbReference type="RefSeq" id="WP_081562157.1">
    <property type="nucleotide sequence ID" value="NZ_CP017603.1"/>
</dbReference>
<dbReference type="EMBL" id="CP020559">
    <property type="protein sequence ID" value="ARE88998.1"/>
    <property type="molecule type" value="Genomic_DNA"/>
</dbReference>
<comment type="similarity">
    <text evidence="1">Belongs to the bacterial solute-binding protein 1 family.</text>
</comment>
<dbReference type="SUPFAM" id="SSF53850">
    <property type="entry name" value="Periplasmic binding protein-like II"/>
    <property type="match status" value="1"/>
</dbReference>
<evidence type="ECO:0000313" key="6">
    <source>
        <dbReference type="Proteomes" id="UP000192478"/>
    </source>
</evidence>
<evidence type="ECO:0000256" key="4">
    <source>
        <dbReference type="SAM" id="SignalP"/>
    </source>
</evidence>
<accession>A0AAC9RPK6</accession>
<proteinExistence type="inferred from homology"/>
<protein>
    <submittedName>
        <fullName evidence="5">Bacterial extracellular solute-binding protein</fullName>
    </submittedName>
</protein>
<dbReference type="Pfam" id="PF01547">
    <property type="entry name" value="SBP_bac_1"/>
    <property type="match status" value="1"/>
</dbReference>
<organism evidence="5 6">
    <name type="scientific">Clostridium formicaceticum</name>
    <dbReference type="NCBI Taxonomy" id="1497"/>
    <lineage>
        <taxon>Bacteria</taxon>
        <taxon>Bacillati</taxon>
        <taxon>Bacillota</taxon>
        <taxon>Clostridia</taxon>
        <taxon>Eubacteriales</taxon>
        <taxon>Clostridiaceae</taxon>
        <taxon>Clostridium</taxon>
    </lineage>
</organism>
<dbReference type="InterPro" id="IPR050490">
    <property type="entry name" value="Bact_solute-bd_prot1"/>
</dbReference>
<dbReference type="CDD" id="cd13585">
    <property type="entry name" value="PBP2_TMBP_like"/>
    <property type="match status" value="1"/>
</dbReference>
<dbReference type="InterPro" id="IPR006059">
    <property type="entry name" value="SBP"/>
</dbReference>
<evidence type="ECO:0000256" key="1">
    <source>
        <dbReference type="ARBA" id="ARBA00008520"/>
    </source>
</evidence>
<evidence type="ECO:0000256" key="2">
    <source>
        <dbReference type="ARBA" id="ARBA00022448"/>
    </source>
</evidence>
<dbReference type="PANTHER" id="PTHR43649:SF34">
    <property type="entry name" value="ABC TRANSPORTER PERIPLASMIC-BINDING PROTEIN YCJN-RELATED"/>
    <property type="match status" value="1"/>
</dbReference>
<sequence length="463" mass="52813">MKKMLKIRKIIAVMVLPLLLYVTGCSPTDQDGTKAEFNWKSEEGKTISVFLTQHPYTDAIIKKLPDFEEKTGITVDYILSPEDNYFNKLSLSFESQNPPDVYMTGVYQLWEYVPNNYVQELDEFINDLNLTDSSYDIDDFYPNILDSLKWNSSLGHRMGKGSILAVPMGFEQYVLAYNKRIFAERGLKPPKTINDLLQLSKDLHEFDGKGTYALALRGIRSWTSVHPGYMSTYVAYGAKDFELADDKLISVVNSPEAVEATDKWVEIIKKGASPSWQSYTWYQASADFGAGRAAMLYDADAVGYFQNVKGYSKEAGNIAWVTAPLPYEGAENKSNLWIWNLAMNKQSKEKNASWLFMQYFTNKEHQLWSALEVNGVNTPRQSVFNNPKYTDMIAQSDNYIETFNQTIEHASIQFMPQPYFTETTDLWAGTIQDLVASKYKSTQEGMDVLKEEMDKALNEVKVK</sequence>